<dbReference type="Proteomes" id="UP000287853">
    <property type="component" value="Unassembled WGS sequence"/>
</dbReference>
<evidence type="ECO:0000313" key="2">
    <source>
        <dbReference type="Proteomes" id="UP000287853"/>
    </source>
</evidence>
<evidence type="ECO:0000313" key="1">
    <source>
        <dbReference type="EMBL" id="RWX44270.1"/>
    </source>
</evidence>
<dbReference type="AlphaFoldDB" id="A0A3S3QH06"/>
<organism evidence="1 2">
    <name type="scientific">Candidatus Electrothrix aarhusensis</name>
    <dbReference type="NCBI Taxonomy" id="1859131"/>
    <lineage>
        <taxon>Bacteria</taxon>
        <taxon>Pseudomonadati</taxon>
        <taxon>Thermodesulfobacteriota</taxon>
        <taxon>Desulfobulbia</taxon>
        <taxon>Desulfobulbales</taxon>
        <taxon>Desulfobulbaceae</taxon>
        <taxon>Candidatus Electrothrix</taxon>
    </lineage>
</organism>
<reference evidence="1 2" key="1">
    <citation type="submission" date="2017-01" db="EMBL/GenBank/DDBJ databases">
        <title>The cable genome- insights into the physiology and evolution of filamentous bacteria capable of sulfide oxidation via long distance electron transfer.</title>
        <authorList>
            <person name="Schreiber L."/>
            <person name="Bjerg J.T."/>
            <person name="Boggild A."/>
            <person name="Van De Vossenberg J."/>
            <person name="Meysman F."/>
            <person name="Nielsen L.P."/>
            <person name="Schramm A."/>
            <person name="Kjeldsen K.U."/>
        </authorList>
    </citation>
    <scope>NUCLEOTIDE SEQUENCE [LARGE SCALE GENOMIC DNA]</scope>
    <source>
        <strain evidence="1">MCF</strain>
    </source>
</reference>
<name>A0A3S3QH06_9BACT</name>
<accession>A0A3S3QH06</accession>
<comment type="caution">
    <text evidence="1">The sequence shown here is derived from an EMBL/GenBank/DDBJ whole genome shotgun (WGS) entry which is preliminary data.</text>
</comment>
<dbReference type="EMBL" id="MTKO01000098">
    <property type="protein sequence ID" value="RWX44270.1"/>
    <property type="molecule type" value="Genomic_DNA"/>
</dbReference>
<gene>
    <name evidence="1" type="ORF">H206_01880</name>
</gene>
<protein>
    <submittedName>
        <fullName evidence="1">Uncharacterized protein</fullName>
    </submittedName>
</protein>
<keyword evidence="2" id="KW-1185">Reference proteome</keyword>
<proteinExistence type="predicted"/>
<sequence length="96" mass="10550">MASDRLILKAIEAVDRMVDEEERKVYELRMQTLADSAALIVSAEEKGRKKGIAEGEHAAKLAMARQLLDLLDDETIAERIGVKVETVAGLRREGSG</sequence>